<protein>
    <submittedName>
        <fullName evidence="2">Uncharacterized protein</fullName>
    </submittedName>
</protein>
<feature type="compositionally biased region" description="Acidic residues" evidence="1">
    <location>
        <begin position="84"/>
        <end position="96"/>
    </location>
</feature>
<evidence type="ECO:0000313" key="2">
    <source>
        <dbReference type="EMBL" id="KAF4040389.1"/>
    </source>
</evidence>
<accession>A0A833T011</accession>
<evidence type="ECO:0000313" key="3">
    <source>
        <dbReference type="EMBL" id="KAF4145870.1"/>
    </source>
</evidence>
<keyword evidence="4" id="KW-1185">Reference proteome</keyword>
<evidence type="ECO:0000313" key="4">
    <source>
        <dbReference type="Proteomes" id="UP000602510"/>
    </source>
</evidence>
<feature type="compositionally biased region" description="Low complexity" evidence="1">
    <location>
        <begin position="97"/>
        <end position="106"/>
    </location>
</feature>
<proteinExistence type="predicted"/>
<gene>
    <name evidence="2" type="ORF">GN244_ATG07409</name>
    <name evidence="3" type="ORF">GN958_ATG04943</name>
</gene>
<sequence length="242" mass="26237">MRRRVVSVQKHSSWWRTDNKHRLVGVGYLENERILQDARSEESLAAPFHDENRAWSPREDHLDHHNQESNDDDDDSGDNPNNNDDNDEEDSEDDSESSSQSGSSQEAATIQSSIVTNLDGVNIGNTITIINIGANASEPGDGGDEPNGQSSNGLAFNDTDRSAITSAAVRALCNSIGCNLSNVSETPTDLAPNSIMPPFDRGNVVHGNEAQYEYPGIISSSSVVTMGRAKWLLVVSILVQVC</sequence>
<dbReference type="Proteomes" id="UP000602510">
    <property type="component" value="Unassembled WGS sequence"/>
</dbReference>
<feature type="region of interest" description="Disordered" evidence="1">
    <location>
        <begin position="137"/>
        <end position="157"/>
    </location>
</feature>
<dbReference type="Proteomes" id="UP000704712">
    <property type="component" value="Unassembled WGS sequence"/>
</dbReference>
<organism evidence="2 4">
    <name type="scientific">Phytophthora infestans</name>
    <name type="common">Potato late blight agent</name>
    <name type="synonym">Botrytis infestans</name>
    <dbReference type="NCBI Taxonomy" id="4787"/>
    <lineage>
        <taxon>Eukaryota</taxon>
        <taxon>Sar</taxon>
        <taxon>Stramenopiles</taxon>
        <taxon>Oomycota</taxon>
        <taxon>Peronosporomycetes</taxon>
        <taxon>Peronosporales</taxon>
        <taxon>Peronosporaceae</taxon>
        <taxon>Phytophthora</taxon>
    </lineage>
</organism>
<name>A0A833T011_PHYIN</name>
<dbReference type="EMBL" id="JAACNO010000683">
    <property type="protein sequence ID" value="KAF4145870.1"/>
    <property type="molecule type" value="Genomic_DNA"/>
</dbReference>
<evidence type="ECO:0000256" key="1">
    <source>
        <dbReference type="SAM" id="MobiDB-lite"/>
    </source>
</evidence>
<reference evidence="2" key="1">
    <citation type="submission" date="2020-04" db="EMBL/GenBank/DDBJ databases">
        <title>Hybrid Assembly of Korean Phytophthora infestans isolates.</title>
        <authorList>
            <person name="Prokchorchik M."/>
            <person name="Lee Y."/>
            <person name="Seo J."/>
            <person name="Cho J.-H."/>
            <person name="Park Y.-E."/>
            <person name="Jang D.-C."/>
            <person name="Im J.-S."/>
            <person name="Choi J.-G."/>
            <person name="Park H.-J."/>
            <person name="Lee G.-B."/>
            <person name="Lee Y.-G."/>
            <person name="Hong S.-Y."/>
            <person name="Cho K."/>
            <person name="Sohn K.H."/>
        </authorList>
    </citation>
    <scope>NUCLEOTIDE SEQUENCE</scope>
    <source>
        <strain evidence="2">KR_1_A1</strain>
        <strain evidence="3">KR_2_A2</strain>
    </source>
</reference>
<comment type="caution">
    <text evidence="2">The sequence shown here is derived from an EMBL/GenBank/DDBJ whole genome shotgun (WGS) entry which is preliminary data.</text>
</comment>
<dbReference type="EMBL" id="WSZM01000145">
    <property type="protein sequence ID" value="KAF4040389.1"/>
    <property type="molecule type" value="Genomic_DNA"/>
</dbReference>
<dbReference type="AlphaFoldDB" id="A0A833T011"/>
<feature type="compositionally biased region" description="Basic and acidic residues" evidence="1">
    <location>
        <begin position="39"/>
        <end position="68"/>
    </location>
</feature>
<feature type="region of interest" description="Disordered" evidence="1">
    <location>
        <begin position="39"/>
        <end position="109"/>
    </location>
</feature>